<keyword evidence="1" id="KW-0732">Signal</keyword>
<accession>B9XQT9</accession>
<keyword evidence="3" id="KW-1185">Reference proteome</keyword>
<dbReference type="SUPFAM" id="SSF51445">
    <property type="entry name" value="(Trans)glycosidases"/>
    <property type="match status" value="1"/>
</dbReference>
<comment type="caution">
    <text evidence="2">The sequence shown here is derived from an EMBL/GenBank/DDBJ whole genome shotgun (WGS) entry which is preliminary data.</text>
</comment>
<dbReference type="InterPro" id="IPR017853">
    <property type="entry name" value="GH"/>
</dbReference>
<dbReference type="AlphaFoldDB" id="B9XQT9"/>
<dbReference type="STRING" id="320771.Cflav_PD0896"/>
<evidence type="ECO:0008006" key="4">
    <source>
        <dbReference type="Google" id="ProtNLM"/>
    </source>
</evidence>
<organism evidence="2 3">
    <name type="scientific">Pedosphaera parvula (strain Ellin514)</name>
    <dbReference type="NCBI Taxonomy" id="320771"/>
    <lineage>
        <taxon>Bacteria</taxon>
        <taxon>Pseudomonadati</taxon>
        <taxon>Verrucomicrobiota</taxon>
        <taxon>Pedosphaerae</taxon>
        <taxon>Pedosphaerales</taxon>
        <taxon>Pedosphaeraceae</taxon>
        <taxon>Pedosphaera</taxon>
    </lineage>
</organism>
<feature type="chain" id="PRO_5002895074" description="Glycoside hydrolase family 42 N-terminal domain-containing protein" evidence="1">
    <location>
        <begin position="42"/>
        <end position="557"/>
    </location>
</feature>
<dbReference type="Gene3D" id="3.20.20.80">
    <property type="entry name" value="Glycosidases"/>
    <property type="match status" value="1"/>
</dbReference>
<dbReference type="RefSeq" id="WP_007418174.1">
    <property type="nucleotide sequence ID" value="NZ_ABOX02000057.1"/>
</dbReference>
<dbReference type="EMBL" id="ABOX02000057">
    <property type="protein sequence ID" value="EEF57796.1"/>
    <property type="molecule type" value="Genomic_DNA"/>
</dbReference>
<dbReference type="Gene3D" id="2.60.120.260">
    <property type="entry name" value="Galactose-binding domain-like"/>
    <property type="match status" value="1"/>
</dbReference>
<evidence type="ECO:0000256" key="1">
    <source>
        <dbReference type="SAM" id="SignalP"/>
    </source>
</evidence>
<dbReference type="OrthoDB" id="185602at2"/>
<evidence type="ECO:0000313" key="3">
    <source>
        <dbReference type="Proteomes" id="UP000003688"/>
    </source>
</evidence>
<feature type="signal peptide" evidence="1">
    <location>
        <begin position="1"/>
        <end position="41"/>
    </location>
</feature>
<evidence type="ECO:0000313" key="2">
    <source>
        <dbReference type="EMBL" id="EEF57796.1"/>
    </source>
</evidence>
<sequence precursor="true">MIPWTLAASGNHPAGKTKFRSLTALPMLLALFFATPNSASAFERWIYCAQNLWVDQNITNMTALMQRAAAAGYTHVLITDSKFGHLADMDARYFRNVDTLKKAAQKLGLEIVPAVFPVGYSNDILYQNPNLVEGLPARNVPLVVSNGVARVVPDPAIIFPGGDFADLSRWSWKDPNVTADNGTAKINNPNGANARIVQHLKVRPFRQYHISVRVKTQDFPTPPNVAVLAGNQSLNFVNLGVERTQGWKTHHVVFNSLTNTEVNVYFGVWGGTKGTLWWDDAVIEEVAFLNLIRRPGTPLTIRKEEGASLVESQDFTKLVDPLMGTKPWNGSYDVYHAPPALHTSLPDGTRLRASWYHAMTVYDGQAMICPSEQQTMALLQDQAERMHAAWGARGYFMSHDEIRVMNWCAACEARHLDAGEMLADNVRRCAEILRKVNPGGRIYVWSDMFDPHHNAHDNYFLVRGNLAGSWKGLDRDIIVVPWNYEQRDASLKFFAELGNPQLIAGYYDEDPARITNWLTAARPFPRIVGAMYTTWQNRFTDLEKFSQLISAFPAPEK</sequence>
<proteinExistence type="predicted"/>
<protein>
    <recommendedName>
        <fullName evidence="4">Glycoside hydrolase family 42 N-terminal domain-containing protein</fullName>
    </recommendedName>
</protein>
<gene>
    <name evidence="2" type="ORF">Cflav_PD0896</name>
</gene>
<reference evidence="2 3" key="1">
    <citation type="journal article" date="2011" name="J. Bacteriol.">
        <title>Genome sequence of 'Pedosphaera parvula' Ellin514, an aerobic Verrucomicrobial isolate from pasture soil.</title>
        <authorList>
            <person name="Kant R."/>
            <person name="van Passel M.W."/>
            <person name="Sangwan P."/>
            <person name="Palva A."/>
            <person name="Lucas S."/>
            <person name="Copeland A."/>
            <person name="Lapidus A."/>
            <person name="Glavina Del Rio T."/>
            <person name="Dalin E."/>
            <person name="Tice H."/>
            <person name="Bruce D."/>
            <person name="Goodwin L."/>
            <person name="Pitluck S."/>
            <person name="Chertkov O."/>
            <person name="Larimer F.W."/>
            <person name="Land M.L."/>
            <person name="Hauser L."/>
            <person name="Brettin T.S."/>
            <person name="Detter J.C."/>
            <person name="Han S."/>
            <person name="de Vos W.M."/>
            <person name="Janssen P.H."/>
            <person name="Smidt H."/>
        </authorList>
    </citation>
    <scope>NUCLEOTIDE SEQUENCE [LARGE SCALE GENOMIC DNA]</scope>
    <source>
        <strain evidence="2 3">Ellin514</strain>
    </source>
</reference>
<name>B9XQT9_PEDPL</name>
<dbReference type="Proteomes" id="UP000003688">
    <property type="component" value="Unassembled WGS sequence"/>
</dbReference>